<evidence type="ECO:0000256" key="1">
    <source>
        <dbReference type="ARBA" id="ARBA00008846"/>
    </source>
</evidence>
<accession>G7YNQ2</accession>
<sequence length="641" mass="72902">MAGYMDIQVGRPSSEESRLCGRFEVDARLPGNPERLVQLCTEHLFPGICKLTAQLLPPSQLEVTNRKLLIYSFGLCGYRLPIKGSNFKFPFTLNQVLLNDGPQIYSPASLANDREDLRRVRSLIERKPYELEATTSFRRDQARASFRSSHARDRFQVKQPCYPANLKKPAEQYASGSGMPKDACGYDKPRDYALDYDQHLDFSLCRVRSFKVTKKGVINLEAMNTIKVGFRDSVVKQENVRKQKRIKELGQVTVLIHRGGAVHVFPFPLENRGIWSMRWLGESHSIAKGLHKQEIQLGSIRRIFEFANWKVATSGHRNHIESSRFRRRAARRQCGSCNIVQDYNAITFFIVSENIGRYSPQPEGDNFMARSVHALNIANDIDNQPIRIQILGTPNVGKTTLCRQMTTSEFLGARMESISEDTVERCVTVELDSQRWNVLLIDNFGEAGAEDVALVRNMLAQGLKPSVNGEQDHQDNPGQHSRVLHLLPSSKSTGCQLLLDVLVYLLVYAVDDQRSFDYATKVLEILTKKNSEQKSIVILVANKLDLVRNRLISSQKGKRLARLHGCKYFEISTAINHMIDELLVEIILQVKRLKQKCNTAECQDNLSSEEHSSTFCLSKAALARYVRRQFMIISCEDMKNF</sequence>
<protein>
    <submittedName>
        <fullName evidence="3">Rad and Gem related GTP binding protein 1</fullName>
    </submittedName>
</protein>
<dbReference type="PROSITE" id="PS51421">
    <property type="entry name" value="RAS"/>
    <property type="match status" value="1"/>
</dbReference>
<dbReference type="Pfam" id="PF00071">
    <property type="entry name" value="Ras"/>
    <property type="match status" value="1"/>
</dbReference>
<dbReference type="PRINTS" id="PR00449">
    <property type="entry name" value="RASTRNSFRMNG"/>
</dbReference>
<reference key="2">
    <citation type="submission" date="2011-10" db="EMBL/GenBank/DDBJ databases">
        <title>The genome and transcriptome sequence of Clonorchis sinensis provide insights into the carcinogenic liver fluke.</title>
        <authorList>
            <person name="Wang X."/>
            <person name="Huang Y."/>
            <person name="Chen W."/>
            <person name="Liu H."/>
            <person name="Guo L."/>
            <person name="Chen Y."/>
            <person name="Luo F."/>
            <person name="Zhou W."/>
            <person name="Sun J."/>
            <person name="Mao Q."/>
            <person name="Liang P."/>
            <person name="Zhou C."/>
            <person name="Tian Y."/>
            <person name="Men J."/>
            <person name="Lv X."/>
            <person name="Huang L."/>
            <person name="Zhou J."/>
            <person name="Hu Y."/>
            <person name="Li R."/>
            <person name="Zhang F."/>
            <person name="Lei H."/>
            <person name="Li X."/>
            <person name="Hu X."/>
            <person name="Liang C."/>
            <person name="Xu J."/>
            <person name="Wu Z."/>
            <person name="Yu X."/>
        </authorList>
    </citation>
    <scope>NUCLEOTIDE SEQUENCE</scope>
    <source>
        <strain>Henan</strain>
    </source>
</reference>
<name>G7YNQ2_CLOSI</name>
<comment type="similarity">
    <text evidence="1">Belongs to the small GTPase superfamily. RGK family.</text>
</comment>
<evidence type="ECO:0000256" key="2">
    <source>
        <dbReference type="ARBA" id="ARBA00022553"/>
    </source>
</evidence>
<dbReference type="InterPro" id="IPR051641">
    <property type="entry name" value="RGK_GTP-binding_reg"/>
</dbReference>
<dbReference type="PANTHER" id="PTHR45775:SF6">
    <property type="entry name" value="RAD, GEM_KIR FAMILY MEMBER 2, ISOFORM C"/>
    <property type="match status" value="1"/>
</dbReference>
<dbReference type="SUPFAM" id="SSF52540">
    <property type="entry name" value="P-loop containing nucleoside triphosphate hydrolases"/>
    <property type="match status" value="1"/>
</dbReference>
<dbReference type="SMART" id="SM00173">
    <property type="entry name" value="RAS"/>
    <property type="match status" value="1"/>
</dbReference>
<organism evidence="3 4">
    <name type="scientific">Clonorchis sinensis</name>
    <name type="common">Chinese liver fluke</name>
    <dbReference type="NCBI Taxonomy" id="79923"/>
    <lineage>
        <taxon>Eukaryota</taxon>
        <taxon>Metazoa</taxon>
        <taxon>Spiralia</taxon>
        <taxon>Lophotrochozoa</taxon>
        <taxon>Platyhelminthes</taxon>
        <taxon>Trematoda</taxon>
        <taxon>Digenea</taxon>
        <taxon>Opisthorchiida</taxon>
        <taxon>Opisthorchiata</taxon>
        <taxon>Opisthorchiidae</taxon>
        <taxon>Clonorchis</taxon>
    </lineage>
</organism>
<dbReference type="GO" id="GO:0005246">
    <property type="term" value="F:calcium channel regulator activity"/>
    <property type="evidence" value="ECO:0007669"/>
    <property type="project" value="TreeGrafter"/>
</dbReference>
<gene>
    <name evidence="3" type="ORF">CLF_104020</name>
</gene>
<dbReference type="SMART" id="SM00175">
    <property type="entry name" value="RAB"/>
    <property type="match status" value="1"/>
</dbReference>
<dbReference type="Proteomes" id="UP000008909">
    <property type="component" value="Unassembled WGS sequence"/>
</dbReference>
<dbReference type="GO" id="GO:0005525">
    <property type="term" value="F:GTP binding"/>
    <property type="evidence" value="ECO:0007669"/>
    <property type="project" value="InterPro"/>
</dbReference>
<reference evidence="3" key="1">
    <citation type="journal article" date="2011" name="Genome Biol.">
        <title>The draft genome of the carcinogenic human liver fluke Clonorchis sinensis.</title>
        <authorList>
            <person name="Wang X."/>
            <person name="Chen W."/>
            <person name="Huang Y."/>
            <person name="Sun J."/>
            <person name="Men J."/>
            <person name="Liu H."/>
            <person name="Luo F."/>
            <person name="Guo L."/>
            <person name="Lv X."/>
            <person name="Deng C."/>
            <person name="Zhou C."/>
            <person name="Fan Y."/>
            <person name="Li X."/>
            <person name="Huang L."/>
            <person name="Hu Y."/>
            <person name="Liang C."/>
            <person name="Hu X."/>
            <person name="Xu J."/>
            <person name="Yu X."/>
        </authorList>
    </citation>
    <scope>NUCLEOTIDE SEQUENCE [LARGE SCALE GENOMIC DNA]</scope>
    <source>
        <strain evidence="3">Henan</strain>
    </source>
</reference>
<dbReference type="PANTHER" id="PTHR45775">
    <property type="entry name" value="RAD, GEM/KIR FAMILY MEMBER 2, ISOFORM C"/>
    <property type="match status" value="1"/>
</dbReference>
<evidence type="ECO:0000313" key="4">
    <source>
        <dbReference type="Proteomes" id="UP000008909"/>
    </source>
</evidence>
<evidence type="ECO:0000313" key="3">
    <source>
        <dbReference type="EMBL" id="GAA54583.1"/>
    </source>
</evidence>
<keyword evidence="4" id="KW-1185">Reference proteome</keyword>
<proteinExistence type="inferred from homology"/>
<dbReference type="EMBL" id="DF143905">
    <property type="protein sequence ID" value="GAA54583.1"/>
    <property type="molecule type" value="Genomic_DNA"/>
</dbReference>
<dbReference type="GO" id="GO:0003924">
    <property type="term" value="F:GTPase activity"/>
    <property type="evidence" value="ECO:0007669"/>
    <property type="project" value="InterPro"/>
</dbReference>
<dbReference type="InterPro" id="IPR001806">
    <property type="entry name" value="Small_GTPase"/>
</dbReference>
<dbReference type="GO" id="GO:0005886">
    <property type="term" value="C:plasma membrane"/>
    <property type="evidence" value="ECO:0007669"/>
    <property type="project" value="TreeGrafter"/>
</dbReference>
<dbReference type="AlphaFoldDB" id="G7YNQ2"/>
<keyword evidence="2" id="KW-0597">Phosphoprotein</keyword>
<dbReference type="InterPro" id="IPR027417">
    <property type="entry name" value="P-loop_NTPase"/>
</dbReference>
<dbReference type="Gene3D" id="3.40.50.300">
    <property type="entry name" value="P-loop containing nucleotide triphosphate hydrolases"/>
    <property type="match status" value="2"/>
</dbReference>
<dbReference type="PROSITE" id="PS51419">
    <property type="entry name" value="RAB"/>
    <property type="match status" value="1"/>
</dbReference>